<dbReference type="PANTHER" id="PTHR24364">
    <property type="entry name" value="LP06937P"/>
    <property type="match status" value="1"/>
</dbReference>
<evidence type="ECO:0000256" key="2">
    <source>
        <dbReference type="ARBA" id="ARBA00022729"/>
    </source>
</evidence>
<keyword evidence="3" id="KW-0677">Repeat</keyword>
<feature type="domain" description="Chitin-binding type-2" evidence="6">
    <location>
        <begin position="576"/>
        <end position="632"/>
    </location>
</feature>
<evidence type="ECO:0000313" key="8">
    <source>
        <dbReference type="Proteomes" id="UP001234178"/>
    </source>
</evidence>
<name>A0ABQ9Z814_9CRUS</name>
<dbReference type="SMART" id="SM00082">
    <property type="entry name" value="LRRCT"/>
    <property type="match status" value="3"/>
</dbReference>
<dbReference type="Gene3D" id="3.80.10.10">
    <property type="entry name" value="Ribonuclease Inhibitor"/>
    <property type="match status" value="4"/>
</dbReference>
<evidence type="ECO:0000313" key="7">
    <source>
        <dbReference type="EMBL" id="KAK4009036.1"/>
    </source>
</evidence>
<sequence>MKSVAACVPLLILLTAQIESRATTQQLSTSKSISKVSRIHRHHHQTSNDEHDSVDDPTQELAVVQEKTGKSIDIIGETARRMVKRSTETPVEKPSTIDWKLLVAYLTEIAIKLIEFVSNNLQKLHQRLMHFLAPLFSTVSDQQPSGHPAVAATTSINWRSAGTALFNTLLKFQSNDQWKLETFGRLQDFGQSALNSKDITKMQVKCLAFSLLLVILTSVNGERAVCTEDYSPCTCDSSTGRWVVICDQVPIEQVKVLFDRTPPQDLASFKLTTAISETNGIPENLLGNSRTSAITINCLEASYELLIDTDAFISSANFTKTVSINGCYFIQQRNFTFLSGFGDMTSLNIYNSRNFTSFLGIPSQSSLYYISIVNSRGFETLLDSEAVALPGLRILYLYDNDLNDLAVSKILNALALSSFQSLEELRLYNNRLTKIPAMISSFSKISQLMMENNKIDLISTRSLAFYGEVSYLHLGNNNIRYIEPSAFGAHRFGLVYLHQNSLTHFESYVFQVMLEGMVQAGYGSVSLFQNPIECDCHLAWLIYYKRNLLPFVDGGQCSNSTLLTDLNADALRDCPAFTCPENIDGNFPNPLSCTSYYTCSSQDAVLVECPGGLVFNPAYQLCDWPYNVPTSTMNPTATWLLVLAVVAITANIVCSAAVCSPYYWPCSCELSKESKSRGQLVIRCNEVKSNVIVKAVFERTPQVDIHSVYALRFPRLISLKTLSVTDSSGFVMPIYLMREKIPYITDLVVDNLKNSTATLHKLTEQLMGYPLRLQNISMNGNQIENMDAEIYLSRLVTQTSESLQSLSLKDNNLTQLPKIDKFPKLTILKLDNNKLNSENFSLSQLNGTKLKSLSLSSCDLQTLKPNALKVDGERLHLQLLNLNNNTLTRFEASVFQDLLQKMASQGRNRGTIHVYQNPFDCDCHLAWLIVDNRHLLRHVKGAKCASNRVSFEKLTSAEFASCNEKAIQRLALTNVSLSTIEPGALKANVVLADLTRNNLTQFESLVFQPMLEGMITLNGSLSIDSNPFECDCTLAWLIRDNRNLLSVVHGATCSNSTRFEQLNPNGFSECL</sequence>
<dbReference type="Proteomes" id="UP001234178">
    <property type="component" value="Unassembled WGS sequence"/>
</dbReference>
<dbReference type="SUPFAM" id="SSF52058">
    <property type="entry name" value="L domain-like"/>
    <property type="match status" value="3"/>
</dbReference>
<evidence type="ECO:0000259" key="6">
    <source>
        <dbReference type="PROSITE" id="PS50940"/>
    </source>
</evidence>
<dbReference type="SMART" id="SM00369">
    <property type="entry name" value="LRR_TYP"/>
    <property type="match status" value="5"/>
</dbReference>
<evidence type="ECO:0000256" key="1">
    <source>
        <dbReference type="ARBA" id="ARBA00022614"/>
    </source>
</evidence>
<keyword evidence="2 5" id="KW-0732">Signal</keyword>
<dbReference type="EMBL" id="JAOYFB010000002">
    <property type="protein sequence ID" value="KAK4009036.1"/>
    <property type="molecule type" value="Genomic_DNA"/>
</dbReference>
<evidence type="ECO:0000256" key="5">
    <source>
        <dbReference type="SAM" id="SignalP"/>
    </source>
</evidence>
<evidence type="ECO:0000256" key="4">
    <source>
        <dbReference type="SAM" id="MobiDB-lite"/>
    </source>
</evidence>
<feature type="chain" id="PRO_5046970504" description="Chitin-binding type-2 domain-containing protein" evidence="5">
    <location>
        <begin position="23"/>
        <end position="1071"/>
    </location>
</feature>
<dbReference type="InterPro" id="IPR000483">
    <property type="entry name" value="Cys-rich_flank_reg_C"/>
</dbReference>
<gene>
    <name evidence="7" type="ORF">OUZ56_014177</name>
</gene>
<proteinExistence type="predicted"/>
<evidence type="ECO:0000256" key="3">
    <source>
        <dbReference type="ARBA" id="ARBA00022737"/>
    </source>
</evidence>
<keyword evidence="1" id="KW-0433">Leucine-rich repeat</keyword>
<comment type="caution">
    <text evidence="7">The sequence shown here is derived from an EMBL/GenBank/DDBJ whole genome shotgun (WGS) entry which is preliminary data.</text>
</comment>
<dbReference type="PROSITE" id="PS50940">
    <property type="entry name" value="CHIT_BIND_II"/>
    <property type="match status" value="1"/>
</dbReference>
<dbReference type="Gene3D" id="2.170.140.10">
    <property type="entry name" value="Chitin binding domain"/>
    <property type="match status" value="1"/>
</dbReference>
<feature type="region of interest" description="Disordered" evidence="4">
    <location>
        <begin position="29"/>
        <end position="56"/>
    </location>
</feature>
<dbReference type="SUPFAM" id="SSF57625">
    <property type="entry name" value="Invertebrate chitin-binding proteins"/>
    <property type="match status" value="1"/>
</dbReference>
<accession>A0ABQ9Z814</accession>
<dbReference type="InterPro" id="IPR001611">
    <property type="entry name" value="Leu-rich_rpt"/>
</dbReference>
<feature type="signal peptide" evidence="5">
    <location>
        <begin position="1"/>
        <end position="22"/>
    </location>
</feature>
<dbReference type="InterPro" id="IPR036508">
    <property type="entry name" value="Chitin-bd_dom_sf"/>
</dbReference>
<reference evidence="7 8" key="1">
    <citation type="journal article" date="2023" name="Nucleic Acids Res.">
        <title>The hologenome of Daphnia magna reveals possible DNA methylation and microbiome-mediated evolution of the host genome.</title>
        <authorList>
            <person name="Chaturvedi A."/>
            <person name="Li X."/>
            <person name="Dhandapani V."/>
            <person name="Marshall H."/>
            <person name="Kissane S."/>
            <person name="Cuenca-Cambronero M."/>
            <person name="Asole G."/>
            <person name="Calvet F."/>
            <person name="Ruiz-Romero M."/>
            <person name="Marangio P."/>
            <person name="Guigo R."/>
            <person name="Rago D."/>
            <person name="Mirbahai L."/>
            <person name="Eastwood N."/>
            <person name="Colbourne J.K."/>
            <person name="Zhou J."/>
            <person name="Mallon E."/>
            <person name="Orsini L."/>
        </authorList>
    </citation>
    <scope>NUCLEOTIDE SEQUENCE [LARGE SCALE GENOMIC DNA]</scope>
    <source>
        <strain evidence="7">LRV0_1</strain>
    </source>
</reference>
<dbReference type="SMART" id="SM00364">
    <property type="entry name" value="LRR_BAC"/>
    <property type="match status" value="3"/>
</dbReference>
<organism evidence="7 8">
    <name type="scientific">Daphnia magna</name>
    <dbReference type="NCBI Taxonomy" id="35525"/>
    <lineage>
        <taxon>Eukaryota</taxon>
        <taxon>Metazoa</taxon>
        <taxon>Ecdysozoa</taxon>
        <taxon>Arthropoda</taxon>
        <taxon>Crustacea</taxon>
        <taxon>Branchiopoda</taxon>
        <taxon>Diplostraca</taxon>
        <taxon>Cladocera</taxon>
        <taxon>Anomopoda</taxon>
        <taxon>Daphniidae</taxon>
        <taxon>Daphnia</taxon>
    </lineage>
</organism>
<dbReference type="InterPro" id="IPR032675">
    <property type="entry name" value="LRR_dom_sf"/>
</dbReference>
<dbReference type="PANTHER" id="PTHR24364:SF18">
    <property type="entry name" value="LP06937P"/>
    <property type="match status" value="1"/>
</dbReference>
<dbReference type="InterPro" id="IPR052286">
    <property type="entry name" value="Wnt_signaling_inhibitor"/>
</dbReference>
<dbReference type="SMART" id="SM00494">
    <property type="entry name" value="ChtBD2"/>
    <property type="match status" value="1"/>
</dbReference>
<dbReference type="PROSITE" id="PS51450">
    <property type="entry name" value="LRR"/>
    <property type="match status" value="2"/>
</dbReference>
<dbReference type="Pfam" id="PF01607">
    <property type="entry name" value="CBM_14"/>
    <property type="match status" value="1"/>
</dbReference>
<protein>
    <recommendedName>
        <fullName evidence="6">Chitin-binding type-2 domain-containing protein</fullName>
    </recommendedName>
</protein>
<dbReference type="InterPro" id="IPR003591">
    <property type="entry name" value="Leu-rich_rpt_typical-subtyp"/>
</dbReference>
<dbReference type="InterPro" id="IPR002557">
    <property type="entry name" value="Chitin-bd_dom"/>
</dbReference>
<keyword evidence="8" id="KW-1185">Reference proteome</keyword>